<keyword evidence="5" id="KW-0418">Kinase</keyword>
<accession>A0AB34KLH1</accession>
<feature type="compositionally biased region" description="Basic and acidic residues" evidence="8">
    <location>
        <begin position="66"/>
        <end position="77"/>
    </location>
</feature>
<feature type="compositionally biased region" description="Polar residues" evidence="8">
    <location>
        <begin position="273"/>
        <end position="293"/>
    </location>
</feature>
<feature type="domain" description="Protein kinase" evidence="9">
    <location>
        <begin position="1173"/>
        <end position="1469"/>
    </location>
</feature>
<feature type="region of interest" description="Disordered" evidence="8">
    <location>
        <begin position="1490"/>
        <end position="1560"/>
    </location>
</feature>
<feature type="compositionally biased region" description="Low complexity" evidence="8">
    <location>
        <begin position="1511"/>
        <end position="1529"/>
    </location>
</feature>
<feature type="compositionally biased region" description="Polar residues" evidence="8">
    <location>
        <begin position="144"/>
        <end position="153"/>
    </location>
</feature>
<keyword evidence="4 7" id="KW-0547">Nucleotide-binding</keyword>
<feature type="compositionally biased region" description="Polar residues" evidence="8">
    <location>
        <begin position="366"/>
        <end position="386"/>
    </location>
</feature>
<feature type="compositionally biased region" description="Polar residues" evidence="8">
    <location>
        <begin position="482"/>
        <end position="505"/>
    </location>
</feature>
<feature type="region of interest" description="Disordered" evidence="8">
    <location>
        <begin position="1067"/>
        <end position="1095"/>
    </location>
</feature>
<dbReference type="PROSITE" id="PS00108">
    <property type="entry name" value="PROTEIN_KINASE_ST"/>
    <property type="match status" value="1"/>
</dbReference>
<dbReference type="EMBL" id="JAAQHG020000018">
    <property type="protein sequence ID" value="KAL1585600.1"/>
    <property type="molecule type" value="Genomic_DNA"/>
</dbReference>
<dbReference type="SUPFAM" id="SSF56112">
    <property type="entry name" value="Protein kinase-like (PK-like)"/>
    <property type="match status" value="1"/>
</dbReference>
<feature type="binding site" evidence="7">
    <location>
        <position position="1202"/>
    </location>
    <ligand>
        <name>ATP</name>
        <dbReference type="ChEBI" id="CHEBI:30616"/>
    </ligand>
</feature>
<feature type="compositionally biased region" description="Polar residues" evidence="8">
    <location>
        <begin position="641"/>
        <end position="653"/>
    </location>
</feature>
<protein>
    <recommendedName>
        <fullName evidence="9">Protein kinase domain-containing protein</fullName>
    </recommendedName>
</protein>
<sequence length="1642" mass="178078">MDVAARYQPRVRAQTYLDREPNAPTAEDSGPESESLTRRKFQRTANNPDSNEHFRKPSVPASATRRLGERRPSESARRRSVNQREGMRVPSGPREFPGSPGKRYGNSNPDAPAASDASSNRSLPPSTSIFEKPKEPGRAPFRSTAANASSGSPTAPAARTRTDFDFIPPVNFDDFQSRLANFDGSSSLLSEFPAIGGGRVLPHEKKSSGMAARSAGFADARPSTGRPHEQQSERSTVGLGRSASYKETYGSAVPPRVTAGQVNNKETPAPPQATVSLRTRRQSTVPQSSSTLGQPAPANPTKAPRKSIGPGLFSSFIDRKPVPQAGPPVPPESSKPTVTRSASIGKGKRITVQPSASAGAELPRVSTLTATTQSRQAKVRSVQPTTREIDSIAVGGRSPAKVTVNRATTPTSSSGNKRQSIASGRMSGLGARTVSPTDARRLKRLSTANAPPMPTNTQRPPPTPHDDDPIMPARLPDLPRFAQQSPSLIPRKASNSHSTTPTSARASPEAKAANKVGDHTLSNKSSYQSLMSHANTSASRLPQLKNRNVHSSSAQYGEDSEVIPPVPAIPKNYESPKEYEHSFFSNSRKSSTTTFGEHASNTLEGNSTLMPPPADAGHVSRSSFEAPALETPRRATHKRNQTVGSPTAHSTTRAAKPKPQIEPTGRKNNTLQPLRLPPLNLLPLSASMASRDPNRPMPTQEVEKRDQYTAAQTPEPKRAPPKTPSTPMTASKATFFRRQEKEKEAAQKQLRSASSQHALRDLMGYDESVSRFFDDSDPEPLSAGIDIGPAKQQQQRSAITPFASGSLPKHSNEFLRLRGRPSGEYKAEAQPFTLATYDQRTQPDKPQGPRPVTSGTVTTYKTANETPGSGDSPITDQTPPPPLEVKKESGGLRRKLSLGWRRTSSKGTNNVENKSSPQEAPAEKPKATIRAIPKPGAMPPPKLPASATWSGDLPSLPSSARPSGESTRKKSNAGVNLANGASGSGSEQEQKPPAPPPKTRSLHSEQPQPVSNRASSWGNFSFSNRSTAPRVQTNGIAKPKPAASSTTISAIIKDKDDFAADDEMRRLSQKRRDVDQAARESEELKKRALPRNAMSPEQVLHDRNCSLNIFERGEVMDYDKEGVYFTGTKNARKVIGSVSSLSGSDKDKSGNYGYDDERGDYNIVFGDHLAYRYEVVDVLGKGSFGQVVRCVDHKEGGIVAVKIIRNKKRFHQQALVEVGILGRLRDWDPDESYATLSITSSFYFRSHLCIVTPCLSINLYEFIRAHNFQGFSLPLIRRFSRQMIACLILLQQKRIIHCDLKPENILLCEARKADVRVIDFGSSCREEEKVYTYIQSRFYRSPEVILGSSYGLGIDMWSFGCILAELWTGYPIFPGENEQEQLACIMEIFGPPDKHLVEKCTRKKLFFDSVGKPRVTVSSKGRRRRPSSKTLQQALKTDDEAFIDFIARCLRWDPDRRLKPNDAVNHPFITNTPLNQRPGIPDEARRAARIRSTATGSTSTASVPSPVKRSANQGNAFAQQQMQQAQQPAVTRSTPQTAVRNNPPLASSPSKPIAGRRQASVTSANNAAAVAGSKRASNGLVLGSQTNLSALPTMQQSPAASSRQVSGTQGLAAMAARESMANVNGTNTGGATSGLGSARWRS</sequence>
<feature type="compositionally biased region" description="Polar residues" evidence="8">
    <location>
        <begin position="956"/>
        <end position="965"/>
    </location>
</feature>
<feature type="compositionally biased region" description="Polar residues" evidence="8">
    <location>
        <begin position="853"/>
        <end position="877"/>
    </location>
</feature>
<dbReference type="Pfam" id="PF00069">
    <property type="entry name" value="Pkinase"/>
    <property type="match status" value="1"/>
</dbReference>
<dbReference type="PANTHER" id="PTHR24058:SF22">
    <property type="entry name" value="DUAL SPECIFICITY TYROSINE-PHOSPHORYLATION-REGULATED KINASE 4"/>
    <property type="match status" value="1"/>
</dbReference>
<feature type="compositionally biased region" description="Polar residues" evidence="8">
    <location>
        <begin position="583"/>
        <end position="609"/>
    </location>
</feature>
<evidence type="ECO:0000256" key="4">
    <source>
        <dbReference type="ARBA" id="ARBA00022741"/>
    </source>
</evidence>
<dbReference type="RefSeq" id="XP_069228706.1">
    <property type="nucleotide sequence ID" value="XM_069374586.1"/>
</dbReference>
<feature type="compositionally biased region" description="Pro residues" evidence="8">
    <location>
        <begin position="451"/>
        <end position="463"/>
    </location>
</feature>
<gene>
    <name evidence="10" type="ORF">WHR41_05981</name>
</gene>
<evidence type="ECO:0000256" key="1">
    <source>
        <dbReference type="ARBA" id="ARBA00008867"/>
    </source>
</evidence>
<feature type="compositionally biased region" description="Low complexity" evidence="8">
    <location>
        <begin position="671"/>
        <end position="684"/>
    </location>
</feature>
<dbReference type="Gene3D" id="1.10.510.10">
    <property type="entry name" value="Transferase(Phosphotransferase) domain 1"/>
    <property type="match status" value="1"/>
</dbReference>
<dbReference type="InterPro" id="IPR008271">
    <property type="entry name" value="Ser/Thr_kinase_AS"/>
</dbReference>
<dbReference type="SMART" id="SM00220">
    <property type="entry name" value="S_TKc"/>
    <property type="match status" value="1"/>
</dbReference>
<feature type="compositionally biased region" description="Basic and acidic residues" evidence="8">
    <location>
        <begin position="1067"/>
        <end position="1086"/>
    </location>
</feature>
<feature type="compositionally biased region" description="Polar residues" evidence="8">
    <location>
        <begin position="1593"/>
        <end position="1609"/>
    </location>
</feature>
<dbReference type="GeneID" id="96007424"/>
<feature type="compositionally biased region" description="Low complexity" evidence="8">
    <location>
        <begin position="106"/>
        <end position="120"/>
    </location>
</feature>
<evidence type="ECO:0000313" key="11">
    <source>
        <dbReference type="Proteomes" id="UP000803884"/>
    </source>
</evidence>
<dbReference type="CDD" id="cd14210">
    <property type="entry name" value="PKc_DYRK"/>
    <property type="match status" value="1"/>
</dbReference>
<dbReference type="InterPro" id="IPR011009">
    <property type="entry name" value="Kinase-like_dom_sf"/>
</dbReference>
<comment type="caution">
    <text evidence="10">The sequence shown here is derived from an EMBL/GenBank/DDBJ whole genome shotgun (WGS) entry which is preliminary data.</text>
</comment>
<dbReference type="GO" id="GO:0005737">
    <property type="term" value="C:cytoplasm"/>
    <property type="evidence" value="ECO:0007669"/>
    <property type="project" value="TreeGrafter"/>
</dbReference>
<feature type="compositionally biased region" description="Polar residues" evidence="8">
    <location>
        <begin position="905"/>
        <end position="918"/>
    </location>
</feature>
<dbReference type="InterPro" id="IPR050494">
    <property type="entry name" value="Ser_Thr_dual-spec_kinase"/>
</dbReference>
<feature type="compositionally biased region" description="Polar residues" evidence="8">
    <location>
        <begin position="1530"/>
        <end position="1550"/>
    </location>
</feature>
<feature type="compositionally biased region" description="Basic and acidic residues" evidence="8">
    <location>
        <begin position="737"/>
        <end position="746"/>
    </location>
</feature>
<feature type="region of interest" description="Disordered" evidence="8">
    <location>
        <begin position="1"/>
        <end position="166"/>
    </location>
</feature>
<feature type="region of interest" description="Disordered" evidence="8">
    <location>
        <begin position="192"/>
        <end position="1046"/>
    </location>
</feature>
<evidence type="ECO:0000256" key="3">
    <source>
        <dbReference type="ARBA" id="ARBA00022679"/>
    </source>
</evidence>
<dbReference type="Gene3D" id="3.30.200.20">
    <property type="entry name" value="Phosphorylase Kinase, domain 1"/>
    <property type="match status" value="1"/>
</dbReference>
<evidence type="ECO:0000256" key="7">
    <source>
        <dbReference type="PROSITE-ProRule" id="PRU10141"/>
    </source>
</evidence>
<keyword evidence="11" id="KW-1185">Reference proteome</keyword>
<evidence type="ECO:0000256" key="2">
    <source>
        <dbReference type="ARBA" id="ARBA00022527"/>
    </source>
</evidence>
<name>A0AB34KLH1_9PEZI</name>
<dbReference type="InterPro" id="IPR000719">
    <property type="entry name" value="Prot_kinase_dom"/>
</dbReference>
<dbReference type="GO" id="GO:0005524">
    <property type="term" value="F:ATP binding"/>
    <property type="evidence" value="ECO:0007669"/>
    <property type="project" value="UniProtKB-UniRule"/>
</dbReference>
<feature type="region of interest" description="Disordered" evidence="8">
    <location>
        <begin position="1620"/>
        <end position="1642"/>
    </location>
</feature>
<evidence type="ECO:0000256" key="5">
    <source>
        <dbReference type="ARBA" id="ARBA00022777"/>
    </source>
</evidence>
<organism evidence="10 11">
    <name type="scientific">Cladosporium halotolerans</name>
    <dbReference type="NCBI Taxonomy" id="1052096"/>
    <lineage>
        <taxon>Eukaryota</taxon>
        <taxon>Fungi</taxon>
        <taxon>Dikarya</taxon>
        <taxon>Ascomycota</taxon>
        <taxon>Pezizomycotina</taxon>
        <taxon>Dothideomycetes</taxon>
        <taxon>Dothideomycetidae</taxon>
        <taxon>Cladosporiales</taxon>
        <taxon>Cladosporiaceae</taxon>
        <taxon>Cladosporium</taxon>
    </lineage>
</organism>
<feature type="compositionally biased region" description="Polar residues" evidence="8">
    <location>
        <begin position="520"/>
        <end position="555"/>
    </location>
</feature>
<feature type="compositionally biased region" description="Polar residues" evidence="8">
    <location>
        <begin position="405"/>
        <end position="422"/>
    </location>
</feature>
<feature type="region of interest" description="Disordered" evidence="8">
    <location>
        <begin position="1593"/>
        <end position="1612"/>
    </location>
</feature>
<dbReference type="GO" id="GO:0005856">
    <property type="term" value="C:cytoskeleton"/>
    <property type="evidence" value="ECO:0007669"/>
    <property type="project" value="TreeGrafter"/>
</dbReference>
<feature type="compositionally biased region" description="Low complexity" evidence="8">
    <location>
        <begin position="1490"/>
        <end position="1502"/>
    </location>
</feature>
<dbReference type="PANTHER" id="PTHR24058">
    <property type="entry name" value="DUAL SPECIFICITY PROTEIN KINASE"/>
    <property type="match status" value="1"/>
</dbReference>
<proteinExistence type="inferred from homology"/>
<dbReference type="GO" id="GO:0004674">
    <property type="term" value="F:protein serine/threonine kinase activity"/>
    <property type="evidence" value="ECO:0007669"/>
    <property type="project" value="UniProtKB-KW"/>
</dbReference>
<keyword evidence="6 7" id="KW-0067">ATP-binding</keyword>
<reference evidence="10 11" key="1">
    <citation type="journal article" date="2020" name="Microbiol. Resour. Announc.">
        <title>Draft Genome Sequence of a Cladosporium Species Isolated from the Mesophotic Ascidian Didemnum maculosum.</title>
        <authorList>
            <person name="Gioti A."/>
            <person name="Siaperas R."/>
            <person name="Nikolaivits E."/>
            <person name="Le Goff G."/>
            <person name="Ouazzani J."/>
            <person name="Kotoulas G."/>
            <person name="Topakas E."/>
        </authorList>
    </citation>
    <scope>NUCLEOTIDE SEQUENCE [LARGE SCALE GENOMIC DNA]</scope>
    <source>
        <strain evidence="10 11">TM138-S3</strain>
    </source>
</reference>
<feature type="compositionally biased region" description="Polar residues" evidence="8">
    <location>
        <begin position="1004"/>
        <end position="1035"/>
    </location>
</feature>
<evidence type="ECO:0000256" key="8">
    <source>
        <dbReference type="SAM" id="MobiDB-lite"/>
    </source>
</evidence>
<evidence type="ECO:0000256" key="6">
    <source>
        <dbReference type="ARBA" id="ARBA00022840"/>
    </source>
</evidence>
<keyword evidence="2" id="KW-0723">Serine/threonine-protein kinase</keyword>
<dbReference type="PROSITE" id="PS00107">
    <property type="entry name" value="PROTEIN_KINASE_ATP"/>
    <property type="match status" value="1"/>
</dbReference>
<comment type="similarity">
    <text evidence="1">Belongs to the protein kinase superfamily. CMGC Ser/Thr protein kinase family. MNB/DYRK subfamily.</text>
</comment>
<feature type="compositionally biased region" description="Basic and acidic residues" evidence="8">
    <location>
        <begin position="810"/>
        <end position="827"/>
    </location>
</feature>
<dbReference type="InterPro" id="IPR017441">
    <property type="entry name" value="Protein_kinase_ATP_BS"/>
</dbReference>
<feature type="compositionally biased region" description="Pro residues" evidence="8">
    <location>
        <begin position="324"/>
        <end position="333"/>
    </location>
</feature>
<dbReference type="PROSITE" id="PS50011">
    <property type="entry name" value="PROTEIN_KINASE_DOM"/>
    <property type="match status" value="1"/>
</dbReference>
<feature type="region of interest" description="Disordered" evidence="8">
    <location>
        <begin position="1461"/>
        <end position="1480"/>
    </location>
</feature>
<keyword evidence="3" id="KW-0808">Transferase</keyword>
<dbReference type="Proteomes" id="UP000803884">
    <property type="component" value="Unassembled WGS sequence"/>
</dbReference>
<evidence type="ECO:0000259" key="9">
    <source>
        <dbReference type="PROSITE" id="PS50011"/>
    </source>
</evidence>
<evidence type="ECO:0000313" key="10">
    <source>
        <dbReference type="EMBL" id="KAL1585600.1"/>
    </source>
</evidence>